<feature type="domain" description="EVE" evidence="2">
    <location>
        <begin position="4"/>
        <end position="134"/>
    </location>
</feature>
<dbReference type="CDD" id="cd21132">
    <property type="entry name" value="EVE-like"/>
    <property type="match status" value="1"/>
</dbReference>
<name>A0ABS7VRG5_9HYPH</name>
<sequence>MGNQWLAVACATHVRRGRAAGFMQICHGKASPLRRIRPGDVVVYYSPTVTFQGGDRLQAFTAIGIVADGEPYQVDMGGGFHPYRRDVQWLPAVEAPILPLLDTLHLTAGRRNWGYQLRFGLLPLTECDIGLIAAATGAVLPEVAGKLRPWLQDEPVP</sequence>
<dbReference type="HAMAP" id="MF_00771">
    <property type="entry name" value="UPF0310"/>
    <property type="match status" value="1"/>
</dbReference>
<dbReference type="Proteomes" id="UP000704176">
    <property type="component" value="Unassembled WGS sequence"/>
</dbReference>
<comment type="caution">
    <text evidence="3">The sequence shown here is derived from an EMBL/GenBank/DDBJ whole genome shotgun (WGS) entry which is preliminary data.</text>
</comment>
<protein>
    <recommendedName>
        <fullName evidence="1">UPF0310 protein K9B37_15355</fullName>
    </recommendedName>
</protein>
<evidence type="ECO:0000259" key="2">
    <source>
        <dbReference type="Pfam" id="PF01878"/>
    </source>
</evidence>
<keyword evidence="4" id="KW-1185">Reference proteome</keyword>
<organism evidence="3 4">
    <name type="scientific">Microvirga puerhi</name>
    <dbReference type="NCBI Taxonomy" id="2876078"/>
    <lineage>
        <taxon>Bacteria</taxon>
        <taxon>Pseudomonadati</taxon>
        <taxon>Pseudomonadota</taxon>
        <taxon>Alphaproteobacteria</taxon>
        <taxon>Hyphomicrobiales</taxon>
        <taxon>Methylobacteriaceae</taxon>
        <taxon>Microvirga</taxon>
    </lineage>
</organism>
<dbReference type="Gene3D" id="3.10.590.10">
    <property type="entry name" value="ph1033 like domains"/>
    <property type="match status" value="1"/>
</dbReference>
<accession>A0ABS7VRG5</accession>
<dbReference type="RefSeq" id="WP_224314250.1">
    <property type="nucleotide sequence ID" value="NZ_JAIRBM010000011.1"/>
</dbReference>
<evidence type="ECO:0000313" key="3">
    <source>
        <dbReference type="EMBL" id="MBZ6077655.1"/>
    </source>
</evidence>
<dbReference type="NCBIfam" id="NF002616">
    <property type="entry name" value="PRK02268.1-2"/>
    <property type="match status" value="1"/>
</dbReference>
<evidence type="ECO:0000313" key="4">
    <source>
        <dbReference type="Proteomes" id="UP000704176"/>
    </source>
</evidence>
<proteinExistence type="inferred from homology"/>
<dbReference type="InterPro" id="IPR002740">
    <property type="entry name" value="EVE_domain"/>
</dbReference>
<dbReference type="InterPro" id="IPR015947">
    <property type="entry name" value="PUA-like_sf"/>
</dbReference>
<gene>
    <name evidence="3" type="ORF">K9B37_15355</name>
</gene>
<reference evidence="3 4" key="1">
    <citation type="submission" date="2021-09" db="EMBL/GenBank/DDBJ databases">
        <title>The complete genome sequence of a new microorganism.</title>
        <authorList>
            <person name="Zi Z."/>
        </authorList>
    </citation>
    <scope>NUCLEOTIDE SEQUENCE [LARGE SCALE GENOMIC DNA]</scope>
    <source>
        <strain evidence="3 4">WGZ8</strain>
    </source>
</reference>
<dbReference type="InterPro" id="IPR022996">
    <property type="entry name" value="UPF0310"/>
</dbReference>
<comment type="similarity">
    <text evidence="1">Belongs to the UPF0310 family.</text>
</comment>
<dbReference type="Pfam" id="PF01878">
    <property type="entry name" value="EVE"/>
    <property type="match status" value="1"/>
</dbReference>
<dbReference type="SUPFAM" id="SSF88697">
    <property type="entry name" value="PUA domain-like"/>
    <property type="match status" value="1"/>
</dbReference>
<dbReference type="EMBL" id="JAIRBM010000011">
    <property type="protein sequence ID" value="MBZ6077655.1"/>
    <property type="molecule type" value="Genomic_DNA"/>
</dbReference>
<evidence type="ECO:0000256" key="1">
    <source>
        <dbReference type="HAMAP-Rule" id="MF_00771"/>
    </source>
</evidence>